<evidence type="ECO:0000256" key="1">
    <source>
        <dbReference type="SAM" id="Phobius"/>
    </source>
</evidence>
<protein>
    <recommendedName>
        <fullName evidence="4">Signal transduction histidine kinase</fullName>
    </recommendedName>
</protein>
<keyword evidence="1" id="KW-0472">Membrane</keyword>
<evidence type="ECO:0000313" key="2">
    <source>
        <dbReference type="EMBL" id="SDC33441.1"/>
    </source>
</evidence>
<feature type="transmembrane region" description="Helical" evidence="1">
    <location>
        <begin position="111"/>
        <end position="134"/>
    </location>
</feature>
<feature type="transmembrane region" description="Helical" evidence="1">
    <location>
        <begin position="155"/>
        <end position="175"/>
    </location>
</feature>
<sequence>MAEPSRDLMAGNLRRGLRLATLAITVVTLFCFALPLLLANSRTYRSLPQEVLAFAILTAVAVAAGVQVLRDRGLGKPRWILLAAVFTASVLATTGIPAAELMSEAEWSYGVIGWFVLLVLADHSAAATVASLAAHTAGSFAQLILVGQHHEVADLVVVTAVVLGCELPVLAAAMASRRLTATAAAAAERAERVRTAEAIAEHLHADRRSRYADLATTAVPLLTDLTTGSADLADPGVRAAYAVAAARLRRLFAEHDEVDDPLLHELRACLDLAERKGVSVYLGACGDYPTPPLPVRRALTEPALRTLATAATEARVTVLGSPTGVTVSVLADACPAEGNDPEPAAVNERAANDSAVNDSAANDSTVTVTRLVDGSRVWMEATWRPRE</sequence>
<name>A0A1G6KRK1_9PSEU</name>
<reference evidence="3" key="1">
    <citation type="submission" date="2016-10" db="EMBL/GenBank/DDBJ databases">
        <authorList>
            <person name="Varghese N."/>
            <person name="Submissions S."/>
        </authorList>
    </citation>
    <scope>NUCLEOTIDE SEQUENCE [LARGE SCALE GENOMIC DNA]</scope>
    <source>
        <strain evidence="3">IBRC-M 10403</strain>
    </source>
</reference>
<feature type="transmembrane region" description="Helical" evidence="1">
    <location>
        <begin position="51"/>
        <end position="69"/>
    </location>
</feature>
<keyword evidence="1" id="KW-1133">Transmembrane helix</keyword>
<dbReference type="EMBL" id="FMZZ01000001">
    <property type="protein sequence ID" value="SDC33441.1"/>
    <property type="molecule type" value="Genomic_DNA"/>
</dbReference>
<dbReference type="Proteomes" id="UP000199501">
    <property type="component" value="Unassembled WGS sequence"/>
</dbReference>
<feature type="transmembrane region" description="Helical" evidence="1">
    <location>
        <begin position="81"/>
        <end position="99"/>
    </location>
</feature>
<evidence type="ECO:0008006" key="4">
    <source>
        <dbReference type="Google" id="ProtNLM"/>
    </source>
</evidence>
<dbReference type="STRING" id="1271860.SAMN05216174_1011051"/>
<gene>
    <name evidence="2" type="ORF">SAMN05216174_1011051</name>
</gene>
<keyword evidence="3" id="KW-1185">Reference proteome</keyword>
<accession>A0A1G6KRK1</accession>
<feature type="transmembrane region" description="Helical" evidence="1">
    <location>
        <begin position="20"/>
        <end position="39"/>
    </location>
</feature>
<proteinExistence type="predicted"/>
<dbReference type="OrthoDB" id="5125370at2"/>
<organism evidence="2 3">
    <name type="scientific">Actinokineospora iranica</name>
    <dbReference type="NCBI Taxonomy" id="1271860"/>
    <lineage>
        <taxon>Bacteria</taxon>
        <taxon>Bacillati</taxon>
        <taxon>Actinomycetota</taxon>
        <taxon>Actinomycetes</taxon>
        <taxon>Pseudonocardiales</taxon>
        <taxon>Pseudonocardiaceae</taxon>
        <taxon>Actinokineospora</taxon>
    </lineage>
</organism>
<dbReference type="RefSeq" id="WP_091448555.1">
    <property type="nucleotide sequence ID" value="NZ_FMZZ01000001.1"/>
</dbReference>
<keyword evidence="1" id="KW-0812">Transmembrane</keyword>
<dbReference type="AlphaFoldDB" id="A0A1G6KRK1"/>
<evidence type="ECO:0000313" key="3">
    <source>
        <dbReference type="Proteomes" id="UP000199501"/>
    </source>
</evidence>